<accession>A0AA35Z7X6</accession>
<feature type="transmembrane region" description="Helical" evidence="1">
    <location>
        <begin position="77"/>
        <end position="101"/>
    </location>
</feature>
<protein>
    <submittedName>
        <fullName evidence="2">Uncharacterized protein</fullName>
    </submittedName>
</protein>
<keyword evidence="1" id="KW-1133">Transmembrane helix</keyword>
<keyword evidence="1" id="KW-0472">Membrane</keyword>
<keyword evidence="1" id="KW-0812">Transmembrane</keyword>
<sequence length="134" mass="15300">MVLFNKIKYGPLERDHGFCFENPVVISLSTHKGKSKNIDDASRGVADQLSTRKDNDIILFPTITGLILPFDVEYNKYLFILKMIAIMLFDLISFVVCVEYINVGLIDMKSDTCYYLDSLSSSNFNMQLKQIVDL</sequence>
<evidence type="ECO:0000256" key="1">
    <source>
        <dbReference type="SAM" id="Phobius"/>
    </source>
</evidence>
<proteinExistence type="predicted"/>
<keyword evidence="3" id="KW-1185">Reference proteome</keyword>
<evidence type="ECO:0000313" key="3">
    <source>
        <dbReference type="Proteomes" id="UP001177003"/>
    </source>
</evidence>
<organism evidence="2 3">
    <name type="scientific">Lactuca saligna</name>
    <name type="common">Willowleaf lettuce</name>
    <dbReference type="NCBI Taxonomy" id="75948"/>
    <lineage>
        <taxon>Eukaryota</taxon>
        <taxon>Viridiplantae</taxon>
        <taxon>Streptophyta</taxon>
        <taxon>Embryophyta</taxon>
        <taxon>Tracheophyta</taxon>
        <taxon>Spermatophyta</taxon>
        <taxon>Magnoliopsida</taxon>
        <taxon>eudicotyledons</taxon>
        <taxon>Gunneridae</taxon>
        <taxon>Pentapetalae</taxon>
        <taxon>asterids</taxon>
        <taxon>campanulids</taxon>
        <taxon>Asterales</taxon>
        <taxon>Asteraceae</taxon>
        <taxon>Cichorioideae</taxon>
        <taxon>Cichorieae</taxon>
        <taxon>Lactucinae</taxon>
        <taxon>Lactuca</taxon>
    </lineage>
</organism>
<dbReference type="Proteomes" id="UP001177003">
    <property type="component" value="Chromosome 5"/>
</dbReference>
<reference evidence="2" key="1">
    <citation type="submission" date="2023-04" db="EMBL/GenBank/DDBJ databases">
        <authorList>
            <person name="Vijverberg K."/>
            <person name="Xiong W."/>
            <person name="Schranz E."/>
        </authorList>
    </citation>
    <scope>NUCLEOTIDE SEQUENCE</scope>
</reference>
<evidence type="ECO:0000313" key="2">
    <source>
        <dbReference type="EMBL" id="CAI9287117.1"/>
    </source>
</evidence>
<gene>
    <name evidence="2" type="ORF">LSALG_LOCUS26502</name>
</gene>
<dbReference type="AlphaFoldDB" id="A0AA35Z7X6"/>
<name>A0AA35Z7X6_LACSI</name>
<dbReference type="EMBL" id="OX465081">
    <property type="protein sequence ID" value="CAI9287117.1"/>
    <property type="molecule type" value="Genomic_DNA"/>
</dbReference>